<keyword evidence="2" id="KW-1185">Reference proteome</keyword>
<accession>A0A4R3JAA7</accession>
<dbReference type="AlphaFoldDB" id="A0A4R3JAA7"/>
<dbReference type="EMBL" id="SLZW01000005">
    <property type="protein sequence ID" value="TCS62474.1"/>
    <property type="molecule type" value="Genomic_DNA"/>
</dbReference>
<proteinExistence type="predicted"/>
<evidence type="ECO:0000313" key="1">
    <source>
        <dbReference type="EMBL" id="TCS62474.1"/>
    </source>
</evidence>
<organism evidence="1 2">
    <name type="scientific">Varunaivibrio sulfuroxidans</name>
    <dbReference type="NCBI Taxonomy" id="1773489"/>
    <lineage>
        <taxon>Bacteria</taxon>
        <taxon>Pseudomonadati</taxon>
        <taxon>Pseudomonadota</taxon>
        <taxon>Alphaproteobacteria</taxon>
        <taxon>Rhodospirillales</taxon>
        <taxon>Magnetovibrionaceae</taxon>
        <taxon>Varunaivibrio</taxon>
    </lineage>
</organism>
<dbReference type="Proteomes" id="UP000295304">
    <property type="component" value="Unassembled WGS sequence"/>
</dbReference>
<reference evidence="1 2" key="1">
    <citation type="submission" date="2019-03" db="EMBL/GenBank/DDBJ databases">
        <title>Genomic Encyclopedia of Type Strains, Phase IV (KMG-IV): sequencing the most valuable type-strain genomes for metagenomic binning, comparative biology and taxonomic classification.</title>
        <authorList>
            <person name="Goeker M."/>
        </authorList>
    </citation>
    <scope>NUCLEOTIDE SEQUENCE [LARGE SCALE GENOMIC DNA]</scope>
    <source>
        <strain evidence="1 2">DSM 101688</strain>
    </source>
</reference>
<name>A0A4R3JAA7_9PROT</name>
<sequence>MHGMRGLLRSMSSERDLDFITRYSILEIETRERGLRAEWEERSAAGQWGAEP</sequence>
<evidence type="ECO:0000313" key="2">
    <source>
        <dbReference type="Proteomes" id="UP000295304"/>
    </source>
</evidence>
<gene>
    <name evidence="1" type="ORF">EDD55_10519</name>
</gene>
<comment type="caution">
    <text evidence="1">The sequence shown here is derived from an EMBL/GenBank/DDBJ whole genome shotgun (WGS) entry which is preliminary data.</text>
</comment>
<protein>
    <submittedName>
        <fullName evidence="1">Uncharacterized protein</fullName>
    </submittedName>
</protein>